<feature type="region of interest" description="Disordered" evidence="8">
    <location>
        <begin position="74"/>
        <end position="112"/>
    </location>
</feature>
<evidence type="ECO:0000256" key="6">
    <source>
        <dbReference type="ARBA" id="ARBA00023242"/>
    </source>
</evidence>
<evidence type="ECO:0000256" key="7">
    <source>
        <dbReference type="PROSITE-ProRule" id="PRU00176"/>
    </source>
</evidence>
<feature type="compositionally biased region" description="Acidic residues" evidence="8">
    <location>
        <begin position="94"/>
        <end position="104"/>
    </location>
</feature>
<evidence type="ECO:0000256" key="3">
    <source>
        <dbReference type="ARBA" id="ARBA00007077"/>
    </source>
</evidence>
<dbReference type="PROSITE" id="PS50102">
    <property type="entry name" value="RRM"/>
    <property type="match status" value="2"/>
</dbReference>
<feature type="compositionally biased region" description="Basic and acidic residues" evidence="8">
    <location>
        <begin position="385"/>
        <end position="395"/>
    </location>
</feature>
<dbReference type="SMART" id="SM00360">
    <property type="entry name" value="RRM"/>
    <property type="match status" value="2"/>
</dbReference>
<dbReference type="EMBL" id="JANBOJ010000328">
    <property type="protein sequence ID" value="KAJ1719864.1"/>
    <property type="molecule type" value="Genomic_DNA"/>
</dbReference>
<dbReference type="InterPro" id="IPR000504">
    <property type="entry name" value="RRM_dom"/>
</dbReference>
<evidence type="ECO:0000313" key="10">
    <source>
        <dbReference type="EMBL" id="KAJ1719864.1"/>
    </source>
</evidence>
<feature type="domain" description="RRM" evidence="9">
    <location>
        <begin position="156"/>
        <end position="254"/>
    </location>
</feature>
<feature type="region of interest" description="Disordered" evidence="8">
    <location>
        <begin position="130"/>
        <end position="149"/>
    </location>
</feature>
<evidence type="ECO:0000259" key="9">
    <source>
        <dbReference type="PROSITE" id="PS50102"/>
    </source>
</evidence>
<dbReference type="CDD" id="cd12395">
    <property type="entry name" value="RRM2_RBM34"/>
    <property type="match status" value="1"/>
</dbReference>
<dbReference type="InterPro" id="IPR012677">
    <property type="entry name" value="Nucleotide-bd_a/b_plait_sf"/>
</dbReference>
<comment type="caution">
    <text evidence="10">The sequence shown here is derived from an EMBL/GenBank/DDBJ whole genome shotgun (WGS) entry which is preliminary data.</text>
</comment>
<comment type="similarity">
    <text evidence="3">Belongs to the RRM RBM34 family.</text>
</comment>
<evidence type="ECO:0000256" key="2">
    <source>
        <dbReference type="ARBA" id="ARBA00004604"/>
    </source>
</evidence>
<dbReference type="Pfam" id="PF00076">
    <property type="entry name" value="RRM_1"/>
    <property type="match status" value="1"/>
</dbReference>
<evidence type="ECO:0000256" key="8">
    <source>
        <dbReference type="SAM" id="MobiDB-lite"/>
    </source>
</evidence>
<organism evidence="10 11">
    <name type="scientific">Coemansia erecta</name>
    <dbReference type="NCBI Taxonomy" id="147472"/>
    <lineage>
        <taxon>Eukaryota</taxon>
        <taxon>Fungi</taxon>
        <taxon>Fungi incertae sedis</taxon>
        <taxon>Zoopagomycota</taxon>
        <taxon>Kickxellomycotina</taxon>
        <taxon>Kickxellomycetes</taxon>
        <taxon>Kickxellales</taxon>
        <taxon>Kickxellaceae</taxon>
        <taxon>Coemansia</taxon>
    </lineage>
</organism>
<protein>
    <recommendedName>
        <fullName evidence="4">Nucleolar protein 12</fullName>
    </recommendedName>
</protein>
<dbReference type="GO" id="GO:0003723">
    <property type="term" value="F:RNA binding"/>
    <property type="evidence" value="ECO:0007669"/>
    <property type="project" value="UniProtKB-UniRule"/>
</dbReference>
<keyword evidence="5 7" id="KW-0694">RNA-binding</keyword>
<feature type="compositionally biased region" description="Low complexity" evidence="8">
    <location>
        <begin position="50"/>
        <end position="62"/>
    </location>
</feature>
<feature type="region of interest" description="Disordered" evidence="8">
    <location>
        <begin position="50"/>
        <end position="69"/>
    </location>
</feature>
<dbReference type="AlphaFoldDB" id="A0A9W7XSH2"/>
<evidence type="ECO:0000313" key="11">
    <source>
        <dbReference type="Proteomes" id="UP001149813"/>
    </source>
</evidence>
<feature type="compositionally biased region" description="Gly residues" evidence="8">
    <location>
        <begin position="399"/>
        <end position="428"/>
    </location>
</feature>
<keyword evidence="11" id="KW-1185">Reference proteome</keyword>
<name>A0A9W7XSH2_9FUNG</name>
<proteinExistence type="inferred from homology"/>
<feature type="domain" description="RRM" evidence="9">
    <location>
        <begin position="262"/>
        <end position="339"/>
    </location>
</feature>
<dbReference type="OrthoDB" id="442677at2759"/>
<comment type="subcellular location">
    <subcellularLocation>
        <location evidence="2">Nucleus</location>
        <location evidence="2">Nucleolus</location>
    </subcellularLocation>
</comment>
<dbReference type="InterPro" id="IPR035979">
    <property type="entry name" value="RBD_domain_sf"/>
</dbReference>
<evidence type="ECO:0000256" key="5">
    <source>
        <dbReference type="ARBA" id="ARBA00022884"/>
    </source>
</evidence>
<keyword evidence="6" id="KW-0539">Nucleus</keyword>
<dbReference type="InterPro" id="IPR034221">
    <property type="entry name" value="RBM34_RRM2"/>
</dbReference>
<dbReference type="Proteomes" id="UP001149813">
    <property type="component" value="Unassembled WGS sequence"/>
</dbReference>
<accession>A0A9W7XSH2</accession>
<dbReference type="SUPFAM" id="SSF54928">
    <property type="entry name" value="RNA-binding domain, RBD"/>
    <property type="match status" value="2"/>
</dbReference>
<dbReference type="PANTHER" id="PTHR23236:SF25">
    <property type="entry name" value="RNA-BINDING PROTEIN 34"/>
    <property type="match status" value="1"/>
</dbReference>
<dbReference type="PANTHER" id="PTHR23236">
    <property type="entry name" value="EUKARYOTIC TRANSLATION INITIATION FACTOR 4B/4H"/>
    <property type="match status" value="1"/>
</dbReference>
<dbReference type="Gene3D" id="3.30.70.330">
    <property type="match status" value="2"/>
</dbReference>
<evidence type="ECO:0000256" key="1">
    <source>
        <dbReference type="ARBA" id="ARBA00002475"/>
    </source>
</evidence>
<evidence type="ECO:0000256" key="4">
    <source>
        <dbReference type="ARBA" id="ARBA00015520"/>
    </source>
</evidence>
<comment type="function">
    <text evidence="1">Involved in pre-25S rRNA processing.</text>
</comment>
<feature type="region of interest" description="Disordered" evidence="8">
    <location>
        <begin position="345"/>
        <end position="434"/>
    </location>
</feature>
<sequence length="434" mass="47344">MTDLKKGELSQLLVGGTASGSVINSALDNLFKNAPPPAPAKAVAVVAQKPTSNTTTATGATDASDDIEGPIKHISQLDIGSKQKKGKRAKKDVEVDETPEEAAEREEREAKAKRARKVGFGLDKEIEDEEEDEILNKKSNKSKYEPKPQDPDVLRRTIFIGNITIECITDGKVYNQLKAMCTKYGKVKSIRFRSVAFSEMLPRKVAYITGKFHSQRDSCNAYVEFTSEEAAVKAVELNGAMFQEKHIRVDRADNSQGRDMKRTVFVGNLDFATQEEELWSHFGTCGEIENVRVVRDRKTNIGKGFAYVQFVDRTSVALALKLHDTEINSRKIRVERGSEKAIKEKQEAAAAASAPKKKASVTSILESTRSAKGDKPSSKKRRTARSKEFSDKRSADASGRGGRGGSRGGRGGSRGGSSRGGRGGSTRGGRGKRT</sequence>
<gene>
    <name evidence="10" type="primary">NOP12</name>
    <name evidence="10" type="ORF">LPJ53_005435</name>
</gene>
<reference evidence="10" key="1">
    <citation type="submission" date="2022-07" db="EMBL/GenBank/DDBJ databases">
        <title>Phylogenomic reconstructions and comparative analyses of Kickxellomycotina fungi.</title>
        <authorList>
            <person name="Reynolds N.K."/>
            <person name="Stajich J.E."/>
            <person name="Barry K."/>
            <person name="Grigoriev I.V."/>
            <person name="Crous P."/>
            <person name="Smith M.E."/>
        </authorList>
    </citation>
    <scope>NUCLEOTIDE SEQUENCE</scope>
    <source>
        <strain evidence="10">NBRC 32514</strain>
    </source>
</reference>